<gene>
    <name evidence="1" type="ORF">L210DRAFT_3565882</name>
</gene>
<reference evidence="1" key="1">
    <citation type="submission" date="2019-10" db="EMBL/GenBank/DDBJ databases">
        <authorList>
            <consortium name="DOE Joint Genome Institute"/>
            <person name="Kuo A."/>
            <person name="Miyauchi S."/>
            <person name="Kiss E."/>
            <person name="Drula E."/>
            <person name="Kohler A."/>
            <person name="Sanchez-Garcia M."/>
            <person name="Andreopoulos B."/>
            <person name="Barry K.W."/>
            <person name="Bonito G."/>
            <person name="Buee M."/>
            <person name="Carver A."/>
            <person name="Chen C."/>
            <person name="Cichocki N."/>
            <person name="Clum A."/>
            <person name="Culley D."/>
            <person name="Crous P.W."/>
            <person name="Fauchery L."/>
            <person name="Girlanda M."/>
            <person name="Hayes R."/>
            <person name="Keri Z."/>
            <person name="LaButti K."/>
            <person name="Lipzen A."/>
            <person name="Lombard V."/>
            <person name="Magnuson J."/>
            <person name="Maillard F."/>
            <person name="Morin E."/>
            <person name="Murat C."/>
            <person name="Nolan M."/>
            <person name="Ohm R."/>
            <person name="Pangilinan J."/>
            <person name="Pereira M."/>
            <person name="Perotto S."/>
            <person name="Peter M."/>
            <person name="Riley R."/>
            <person name="Sitrit Y."/>
            <person name="Stielow B."/>
            <person name="Szollosi G."/>
            <person name="Zifcakova L."/>
            <person name="Stursova M."/>
            <person name="Spatafora J.W."/>
            <person name="Tedersoo L."/>
            <person name="Vaario L.-M."/>
            <person name="Yamada A."/>
            <person name="Yan M."/>
            <person name="Wang P."/>
            <person name="Xu J."/>
            <person name="Bruns T."/>
            <person name="Baldrian P."/>
            <person name="Vilgalys R."/>
            <person name="Henrissat B."/>
            <person name="Grigoriev I.V."/>
            <person name="Hibbett D."/>
            <person name="Nagy L.G."/>
            <person name="Martin F.M."/>
        </authorList>
    </citation>
    <scope>NUCLEOTIDE SEQUENCE</scope>
    <source>
        <strain evidence="1">BED1</strain>
    </source>
</reference>
<evidence type="ECO:0000313" key="1">
    <source>
        <dbReference type="EMBL" id="KAF8426814.1"/>
    </source>
</evidence>
<name>A0AAD4BFU5_BOLED</name>
<sequence>MRWVNRTGNQSRVVLPHRLPPRLRVQRHHHQPLQDRTLPPSLVAQCAEFLPLR</sequence>
<keyword evidence="2" id="KW-1185">Reference proteome</keyword>
<proteinExistence type="predicted"/>
<accession>A0AAD4BFU5</accession>
<organism evidence="1 2">
    <name type="scientific">Boletus edulis BED1</name>
    <dbReference type="NCBI Taxonomy" id="1328754"/>
    <lineage>
        <taxon>Eukaryota</taxon>
        <taxon>Fungi</taxon>
        <taxon>Dikarya</taxon>
        <taxon>Basidiomycota</taxon>
        <taxon>Agaricomycotina</taxon>
        <taxon>Agaricomycetes</taxon>
        <taxon>Agaricomycetidae</taxon>
        <taxon>Boletales</taxon>
        <taxon>Boletineae</taxon>
        <taxon>Boletaceae</taxon>
        <taxon>Boletoideae</taxon>
        <taxon>Boletus</taxon>
    </lineage>
</organism>
<dbReference type="Proteomes" id="UP001194468">
    <property type="component" value="Unassembled WGS sequence"/>
</dbReference>
<dbReference type="EMBL" id="WHUW01000085">
    <property type="protein sequence ID" value="KAF8426814.1"/>
    <property type="molecule type" value="Genomic_DNA"/>
</dbReference>
<protein>
    <submittedName>
        <fullName evidence="1">Uncharacterized protein</fullName>
    </submittedName>
</protein>
<dbReference type="AlphaFoldDB" id="A0AAD4BFU5"/>
<comment type="caution">
    <text evidence="1">The sequence shown here is derived from an EMBL/GenBank/DDBJ whole genome shotgun (WGS) entry which is preliminary data.</text>
</comment>
<evidence type="ECO:0000313" key="2">
    <source>
        <dbReference type="Proteomes" id="UP001194468"/>
    </source>
</evidence>
<reference evidence="1" key="2">
    <citation type="journal article" date="2020" name="Nat. Commun.">
        <title>Large-scale genome sequencing of mycorrhizal fungi provides insights into the early evolution of symbiotic traits.</title>
        <authorList>
            <person name="Miyauchi S."/>
            <person name="Kiss E."/>
            <person name="Kuo A."/>
            <person name="Drula E."/>
            <person name="Kohler A."/>
            <person name="Sanchez-Garcia M."/>
            <person name="Morin E."/>
            <person name="Andreopoulos B."/>
            <person name="Barry K.W."/>
            <person name="Bonito G."/>
            <person name="Buee M."/>
            <person name="Carver A."/>
            <person name="Chen C."/>
            <person name="Cichocki N."/>
            <person name="Clum A."/>
            <person name="Culley D."/>
            <person name="Crous P.W."/>
            <person name="Fauchery L."/>
            <person name="Girlanda M."/>
            <person name="Hayes R.D."/>
            <person name="Keri Z."/>
            <person name="LaButti K."/>
            <person name="Lipzen A."/>
            <person name="Lombard V."/>
            <person name="Magnuson J."/>
            <person name="Maillard F."/>
            <person name="Murat C."/>
            <person name="Nolan M."/>
            <person name="Ohm R.A."/>
            <person name="Pangilinan J."/>
            <person name="Pereira M.F."/>
            <person name="Perotto S."/>
            <person name="Peter M."/>
            <person name="Pfister S."/>
            <person name="Riley R."/>
            <person name="Sitrit Y."/>
            <person name="Stielow J.B."/>
            <person name="Szollosi G."/>
            <person name="Zifcakova L."/>
            <person name="Stursova M."/>
            <person name="Spatafora J.W."/>
            <person name="Tedersoo L."/>
            <person name="Vaario L.M."/>
            <person name="Yamada A."/>
            <person name="Yan M."/>
            <person name="Wang P."/>
            <person name="Xu J."/>
            <person name="Bruns T."/>
            <person name="Baldrian P."/>
            <person name="Vilgalys R."/>
            <person name="Dunand C."/>
            <person name="Henrissat B."/>
            <person name="Grigoriev I.V."/>
            <person name="Hibbett D."/>
            <person name="Nagy L.G."/>
            <person name="Martin F.M."/>
        </authorList>
    </citation>
    <scope>NUCLEOTIDE SEQUENCE</scope>
    <source>
        <strain evidence="1">BED1</strain>
    </source>
</reference>
<feature type="non-terminal residue" evidence="1">
    <location>
        <position position="53"/>
    </location>
</feature>